<feature type="compositionally biased region" description="Basic and acidic residues" evidence="1">
    <location>
        <begin position="76"/>
        <end position="89"/>
    </location>
</feature>
<organism evidence="2 3">
    <name type="scientific">Deinococcus taklimakanensis</name>
    <dbReference type="NCBI Taxonomy" id="536443"/>
    <lineage>
        <taxon>Bacteria</taxon>
        <taxon>Thermotogati</taxon>
        <taxon>Deinococcota</taxon>
        <taxon>Deinococci</taxon>
        <taxon>Deinococcales</taxon>
        <taxon>Deinococcaceae</taxon>
        <taxon>Deinococcus</taxon>
    </lineage>
</organism>
<comment type="caution">
    <text evidence="2">The sequence shown here is derived from an EMBL/GenBank/DDBJ whole genome shotgun (WGS) entry which is preliminary data.</text>
</comment>
<evidence type="ECO:0000313" key="2">
    <source>
        <dbReference type="EMBL" id="MFD2609561.1"/>
    </source>
</evidence>
<sequence>MTDTLSALRAQNTREVWLLAEGDTARTVPPGTPGALRFLLARVAARDIRGNLLYAALGRDGYVAYANWYNVQAQEQRETAEASSRKPGDPEPYQDPLPDDAHWRAHSVALEQAAEEAILELGLLDPPFSEARGALGPYQAPLVLELVHWGRTPPAWTPDTEAGGPGNASSRENSAPP</sequence>
<gene>
    <name evidence="2" type="ORF">ACFSR9_08935</name>
</gene>
<feature type="region of interest" description="Disordered" evidence="1">
    <location>
        <begin position="151"/>
        <end position="177"/>
    </location>
</feature>
<proteinExistence type="predicted"/>
<name>A0ABW5P2T6_9DEIO</name>
<accession>A0ABW5P2T6</accession>
<feature type="compositionally biased region" description="Polar residues" evidence="1">
    <location>
        <begin position="167"/>
        <end position="177"/>
    </location>
</feature>
<dbReference type="Proteomes" id="UP001597475">
    <property type="component" value="Unassembled WGS sequence"/>
</dbReference>
<protein>
    <submittedName>
        <fullName evidence="2">Uncharacterized protein</fullName>
    </submittedName>
</protein>
<dbReference type="RefSeq" id="WP_386845034.1">
    <property type="nucleotide sequence ID" value="NZ_JBHUMK010000037.1"/>
</dbReference>
<evidence type="ECO:0000313" key="3">
    <source>
        <dbReference type="Proteomes" id="UP001597475"/>
    </source>
</evidence>
<dbReference type="EMBL" id="JBHUMK010000037">
    <property type="protein sequence ID" value="MFD2609561.1"/>
    <property type="molecule type" value="Genomic_DNA"/>
</dbReference>
<reference evidence="3" key="1">
    <citation type="journal article" date="2019" name="Int. J. Syst. Evol. Microbiol.">
        <title>The Global Catalogue of Microorganisms (GCM) 10K type strain sequencing project: providing services to taxonomists for standard genome sequencing and annotation.</title>
        <authorList>
            <consortium name="The Broad Institute Genomics Platform"/>
            <consortium name="The Broad Institute Genome Sequencing Center for Infectious Disease"/>
            <person name="Wu L."/>
            <person name="Ma J."/>
        </authorList>
    </citation>
    <scope>NUCLEOTIDE SEQUENCE [LARGE SCALE GENOMIC DNA]</scope>
    <source>
        <strain evidence="3">KCTC 33842</strain>
    </source>
</reference>
<evidence type="ECO:0000256" key="1">
    <source>
        <dbReference type="SAM" id="MobiDB-lite"/>
    </source>
</evidence>
<keyword evidence="3" id="KW-1185">Reference proteome</keyword>
<feature type="region of interest" description="Disordered" evidence="1">
    <location>
        <begin position="76"/>
        <end position="101"/>
    </location>
</feature>